<dbReference type="CDD" id="cd04052">
    <property type="entry name" value="C2B_Tricalbin-like"/>
    <property type="match status" value="1"/>
</dbReference>
<dbReference type="SMART" id="SM00239">
    <property type="entry name" value="C2"/>
    <property type="match status" value="5"/>
</dbReference>
<comment type="subcellular location">
    <subcellularLocation>
        <location evidence="1">Endoplasmic reticulum membrane</location>
    </subcellularLocation>
</comment>
<dbReference type="Gene3D" id="2.60.40.150">
    <property type="entry name" value="C2 domain"/>
    <property type="match status" value="5"/>
</dbReference>
<feature type="region of interest" description="Disordered" evidence="12">
    <location>
        <begin position="1"/>
        <end position="69"/>
    </location>
</feature>
<dbReference type="GO" id="GO:0006869">
    <property type="term" value="P:lipid transport"/>
    <property type="evidence" value="ECO:0007669"/>
    <property type="project" value="UniProtKB-KW"/>
</dbReference>
<proteinExistence type="predicted"/>
<dbReference type="InterPro" id="IPR037765">
    <property type="entry name" value="C2B_Tricalbin"/>
</dbReference>
<evidence type="ECO:0000256" key="7">
    <source>
        <dbReference type="ARBA" id="ARBA00022989"/>
    </source>
</evidence>
<keyword evidence="3" id="KW-0597">Phosphoprotein</keyword>
<evidence type="ECO:0000313" key="16">
    <source>
        <dbReference type="EMBL" id="CDR37550.1"/>
    </source>
</evidence>
<feature type="transmembrane region" description="Helical" evidence="13">
    <location>
        <begin position="132"/>
        <end position="148"/>
    </location>
</feature>
<keyword evidence="6" id="KW-0256">Endoplasmic reticulum</keyword>
<dbReference type="CDD" id="cd04045">
    <property type="entry name" value="C2C_Tricalbin-like"/>
    <property type="match status" value="1"/>
</dbReference>
<keyword evidence="4 13" id="KW-0812">Transmembrane</keyword>
<feature type="compositionally biased region" description="Polar residues" evidence="12">
    <location>
        <begin position="49"/>
        <end position="61"/>
    </location>
</feature>
<name>A0A061AK90_CYBFA</name>
<evidence type="ECO:0000256" key="3">
    <source>
        <dbReference type="ARBA" id="ARBA00022553"/>
    </source>
</evidence>
<dbReference type="PANTHER" id="PTHR46980">
    <property type="entry name" value="TRICALBIN-1-RELATED"/>
    <property type="match status" value="1"/>
</dbReference>
<dbReference type="CDD" id="cd04040">
    <property type="entry name" value="C2D_Tricalbin-like"/>
    <property type="match status" value="1"/>
</dbReference>
<dbReference type="PIRSF" id="PIRSF037232">
    <property type="entry name" value="Tricalbin"/>
    <property type="match status" value="1"/>
</dbReference>
<dbReference type="Pfam" id="PF24920">
    <property type="entry name" value="C2_TCB1"/>
    <property type="match status" value="1"/>
</dbReference>
<dbReference type="PANTHER" id="PTHR46980:SF1">
    <property type="entry name" value="TRICALBIN-3"/>
    <property type="match status" value="1"/>
</dbReference>
<dbReference type="VEuPathDB" id="FungiDB:BON22_0317"/>
<keyword evidence="8" id="KW-0445">Lipid transport</keyword>
<feature type="domain" description="C2" evidence="14">
    <location>
        <begin position="513"/>
        <end position="635"/>
    </location>
</feature>
<feature type="domain" description="SMP-LTD" evidence="15">
    <location>
        <begin position="173"/>
        <end position="380"/>
    </location>
</feature>
<keyword evidence="10 13" id="KW-0472">Membrane</keyword>
<evidence type="ECO:0000256" key="10">
    <source>
        <dbReference type="ARBA" id="ARBA00023136"/>
    </source>
</evidence>
<evidence type="ECO:0000256" key="1">
    <source>
        <dbReference type="ARBA" id="ARBA00004586"/>
    </source>
</evidence>
<keyword evidence="5" id="KW-0677">Repeat</keyword>
<feature type="coiled-coil region" evidence="11">
    <location>
        <begin position="812"/>
        <end position="850"/>
    </location>
</feature>
<dbReference type="CDD" id="cd21678">
    <property type="entry name" value="SMP_TCB"/>
    <property type="match status" value="1"/>
</dbReference>
<dbReference type="Pfam" id="PF25669">
    <property type="entry name" value="SMP_MUG190-like"/>
    <property type="match status" value="1"/>
</dbReference>
<gene>
    <name evidence="16" type="ORF">CYFA0S_01e11958g</name>
</gene>
<keyword evidence="11" id="KW-0175">Coiled coil</keyword>
<dbReference type="CDD" id="cd04044">
    <property type="entry name" value="C2A_Tricalbin-like"/>
    <property type="match status" value="1"/>
</dbReference>
<dbReference type="InterPro" id="IPR052455">
    <property type="entry name" value="Tricalbin_domain"/>
</dbReference>
<evidence type="ECO:0000259" key="14">
    <source>
        <dbReference type="PROSITE" id="PS50004"/>
    </source>
</evidence>
<dbReference type="InterPro" id="IPR000008">
    <property type="entry name" value="C2_dom"/>
</dbReference>
<dbReference type="GO" id="GO:0008289">
    <property type="term" value="F:lipid binding"/>
    <property type="evidence" value="ECO:0007669"/>
    <property type="project" value="UniProtKB-KW"/>
</dbReference>
<dbReference type="PROSITE" id="PS51847">
    <property type="entry name" value="SMP"/>
    <property type="match status" value="1"/>
</dbReference>
<dbReference type="GO" id="GO:0061817">
    <property type="term" value="P:endoplasmic reticulum-plasma membrane tethering"/>
    <property type="evidence" value="ECO:0007669"/>
    <property type="project" value="InterPro"/>
</dbReference>
<evidence type="ECO:0000256" key="4">
    <source>
        <dbReference type="ARBA" id="ARBA00022692"/>
    </source>
</evidence>
<dbReference type="InterPro" id="IPR037762">
    <property type="entry name" value="C2C_Tricalbin"/>
</dbReference>
<feature type="compositionally biased region" description="Polar residues" evidence="12">
    <location>
        <begin position="1193"/>
        <end position="1227"/>
    </location>
</feature>
<dbReference type="InterPro" id="IPR031468">
    <property type="entry name" value="SMP_LBD"/>
</dbReference>
<dbReference type="OrthoDB" id="1029639at2759"/>
<feature type="domain" description="C2" evidence="14">
    <location>
        <begin position="371"/>
        <end position="490"/>
    </location>
</feature>
<evidence type="ECO:0000256" key="8">
    <source>
        <dbReference type="ARBA" id="ARBA00023055"/>
    </source>
</evidence>
<dbReference type="InterPro" id="IPR037761">
    <property type="entry name" value="C2A_Tricalbin"/>
</dbReference>
<feature type="domain" description="C2" evidence="14">
    <location>
        <begin position="651"/>
        <end position="767"/>
    </location>
</feature>
<evidence type="ECO:0000259" key="15">
    <source>
        <dbReference type="PROSITE" id="PS51847"/>
    </source>
</evidence>
<dbReference type="PhylomeDB" id="A0A061AK90"/>
<evidence type="ECO:0000256" key="5">
    <source>
        <dbReference type="ARBA" id="ARBA00022737"/>
    </source>
</evidence>
<feature type="transmembrane region" description="Helical" evidence="13">
    <location>
        <begin position="108"/>
        <end position="125"/>
    </location>
</feature>
<feature type="compositionally biased region" description="Gly residues" evidence="12">
    <location>
        <begin position="1230"/>
        <end position="1243"/>
    </location>
</feature>
<feature type="domain" description="C2" evidence="14">
    <location>
        <begin position="979"/>
        <end position="1099"/>
    </location>
</feature>
<keyword evidence="9" id="KW-0446">Lipid-binding</keyword>
<feature type="compositionally biased region" description="Polar residues" evidence="12">
    <location>
        <begin position="1"/>
        <end position="14"/>
    </location>
</feature>
<reference evidence="16" key="1">
    <citation type="journal article" date="2014" name="Genome Announc.">
        <title>Genome sequence of the yeast Cyberlindnera fabianii (Hansenula fabianii).</title>
        <authorList>
            <person name="Freel K.C."/>
            <person name="Sarilar V."/>
            <person name="Neuveglise C."/>
            <person name="Devillers H."/>
            <person name="Friedrich A."/>
            <person name="Schacherer J."/>
        </authorList>
    </citation>
    <scope>NUCLEOTIDE SEQUENCE</scope>
    <source>
        <strain evidence="16">YJS4271</strain>
    </source>
</reference>
<sequence length="1390" mass="152353">MSTAPQSGTPTPNGANAVPETVVPKTSKAPIEPHVNGTGAAVGQGKVGNNGTTETVGSSTHGKSKSKRERFPWESIGGFNEGKKFDKSFIANSHAIKTFVAETFSGDWYWNTGIVIGVCFFSWLVAKWRFSIFGLIFVLLSASSVYRAEYRRFERNVRDDIQRIAAAERLEDNFESMEWLNSFLAKFWVIYMPALSETVLAIAHEQLKDMAPGYGIDALSLDEFTLGTKAPRIDSVKSFTKKGKNIVEWNWEFSFTPNDTSDMTKKEIEKKIDPKVALGVRVGKAMVSKNLPILVEDMSVSGRMKITLNLSLNFPHIKIVSISLLEPPKMDFSLKPVGGDTFGLDVMSLIPGLSSLITTIVNSNAGPILYAPNHLDIDVEELMEAQNNDAIGVVAVTMKSAEGLKDTINPYVQISTDSDPSKYVRTEVQAKTKNPRWNDTKYILVSSLQQKIHFDVYNFRLSKKKGELYGSAEFELDQLLQKDAHHDLSSSLEIAGKKKGSLNYDVRWFPTIQSETSSVDDDSKDVDIPDSEVGIFKFTLHQAKGLDNTVSVTGMLNPSAELYINDKLINTYRTLKNANEPSWEESTEFLVTEKASTKVKLIIKDNSSKKGAIIGTLEESLDTLVFNASDGNDVFALSPAGELRLTSVWKPVSLSGVSAGANYVPPIGVVRLHLRDGVDLVNLETIGKVDPYAKILLNNRLKYQTGFHPDTCDPNFNEVIYLPIISPSQHLSIELMDDQNVGKDRPLGACNIAVSEFVKKGENNTYMFVKGDDKIISSQLQRKDKKPEGVINYSISFIPSIPVYSITELEELKDKEAKYAAKQKERAVQLEEWEALYEKNKEELEWVEVEDTDDFDIAKKEKMSLDQLLTYRSGTLGIQIVGGKVTKADTYIQVVVDDRGSPSFVSARTNGRQVNPEVGDAFIRDLPNSKLIFRSTKKQQVKSSDQILAEHSFQTIDLLQKCFDKAQVISVGDARLEVRFEYIPSAIKLPPSETILDTGRAKVEFIGAENLASADRNGKSDPYLTVELEKIELFRTKTVKKNLNPVWNETTTLPVPSRSRCDLKVNVYDWDRAGKNELIGSGRFDISQIRVEARESVTFQLEPQGVVNARVTFIPEYMHRKVGEKEFGIGLASLAGAPLKGVEGVANLATGGVGAAVSGAGMVGSGVGHVGKGGASLFKSVLGGKKSKKSMDTSRSSMDRGSSTRPSIDNTNGDVRSQKSGLSKSKSTGTGAGAAGTAGAGDIGHGKTSSEESTFSTAAKGKKTTEGTLIIHSGTNLGKEAQLKASIAINGKLKEFYHTKNVKASNGAIRWDEETKFDAPKDAEIVFGGVVHHTFSKDQELGNAKIKLSEVIDSPRDITLDLGTGQIIVSFRYSPEPEDSGSESPVPEGW</sequence>
<keyword evidence="7 13" id="KW-1133">Transmembrane helix</keyword>
<protein>
    <submittedName>
        <fullName evidence="16">CYFA0S01e11958g1_1</fullName>
    </submittedName>
</protein>
<organism evidence="16">
    <name type="scientific">Cyberlindnera fabianii</name>
    <name type="common">Yeast</name>
    <name type="synonym">Hansenula fabianii</name>
    <dbReference type="NCBI Taxonomy" id="36022"/>
    <lineage>
        <taxon>Eukaryota</taxon>
        <taxon>Fungi</taxon>
        <taxon>Dikarya</taxon>
        <taxon>Ascomycota</taxon>
        <taxon>Saccharomycotina</taxon>
        <taxon>Saccharomycetes</taxon>
        <taxon>Phaffomycetales</taxon>
        <taxon>Phaffomycetaceae</taxon>
        <taxon>Cyberlindnera</taxon>
    </lineage>
</organism>
<evidence type="ECO:0000256" key="11">
    <source>
        <dbReference type="SAM" id="Coils"/>
    </source>
</evidence>
<evidence type="ECO:0000256" key="13">
    <source>
        <dbReference type="SAM" id="Phobius"/>
    </source>
</evidence>
<feature type="region of interest" description="Disordered" evidence="12">
    <location>
        <begin position="1186"/>
        <end position="1262"/>
    </location>
</feature>
<accession>A0A061AK90</accession>
<dbReference type="SUPFAM" id="SSF49562">
    <property type="entry name" value="C2 domain (Calcium/lipid-binding domain, CaLB)"/>
    <property type="match status" value="4"/>
</dbReference>
<dbReference type="InterPro" id="IPR037756">
    <property type="entry name" value="C2D_Tricalbin"/>
</dbReference>
<dbReference type="PROSITE" id="PS50004">
    <property type="entry name" value="C2"/>
    <property type="match status" value="4"/>
</dbReference>
<evidence type="ECO:0000256" key="12">
    <source>
        <dbReference type="SAM" id="MobiDB-lite"/>
    </source>
</evidence>
<dbReference type="PRINTS" id="PR00360">
    <property type="entry name" value="C2DOMAIN"/>
</dbReference>
<dbReference type="Pfam" id="PF00168">
    <property type="entry name" value="C2"/>
    <property type="match status" value="5"/>
</dbReference>
<dbReference type="EMBL" id="LK052886">
    <property type="protein sequence ID" value="CDR37550.1"/>
    <property type="molecule type" value="Genomic_DNA"/>
</dbReference>
<dbReference type="GO" id="GO:0071944">
    <property type="term" value="C:cell periphery"/>
    <property type="evidence" value="ECO:0007669"/>
    <property type="project" value="UniProtKB-ARBA"/>
</dbReference>
<dbReference type="InterPro" id="IPR056910">
    <property type="entry name" value="TCB1-3_C2"/>
</dbReference>
<dbReference type="InterPro" id="IPR017147">
    <property type="entry name" value="Tricalbin"/>
</dbReference>
<dbReference type="InterPro" id="IPR035892">
    <property type="entry name" value="C2_domain_sf"/>
</dbReference>
<evidence type="ECO:0000256" key="6">
    <source>
        <dbReference type="ARBA" id="ARBA00022824"/>
    </source>
</evidence>
<dbReference type="GO" id="GO:0005789">
    <property type="term" value="C:endoplasmic reticulum membrane"/>
    <property type="evidence" value="ECO:0007669"/>
    <property type="project" value="UniProtKB-SubCell"/>
</dbReference>
<evidence type="ECO:0000256" key="9">
    <source>
        <dbReference type="ARBA" id="ARBA00023121"/>
    </source>
</evidence>
<keyword evidence="2" id="KW-0813">Transport</keyword>
<evidence type="ECO:0000256" key="2">
    <source>
        <dbReference type="ARBA" id="ARBA00022448"/>
    </source>
</evidence>